<dbReference type="PANTHER" id="PTHR32305">
    <property type="match status" value="1"/>
</dbReference>
<protein>
    <submittedName>
        <fullName evidence="4">LysM peptidoglycan-binding domain-containing protein</fullName>
    </submittedName>
</protein>
<dbReference type="CDD" id="cd00118">
    <property type="entry name" value="LysM"/>
    <property type="match status" value="1"/>
</dbReference>
<feature type="region of interest" description="Disordered" evidence="2">
    <location>
        <begin position="2834"/>
        <end position="2858"/>
    </location>
</feature>
<proteinExistence type="predicted"/>
<dbReference type="Pfam" id="PF01476">
    <property type="entry name" value="LysM"/>
    <property type="match status" value="1"/>
</dbReference>
<dbReference type="PROSITE" id="PS51782">
    <property type="entry name" value="LYSM"/>
    <property type="match status" value="1"/>
</dbReference>
<dbReference type="Gene3D" id="3.10.350.10">
    <property type="entry name" value="LysM domain"/>
    <property type="match status" value="1"/>
</dbReference>
<keyword evidence="1" id="KW-0677">Repeat</keyword>
<evidence type="ECO:0000313" key="5">
    <source>
        <dbReference type="Proteomes" id="UP001489897"/>
    </source>
</evidence>
<feature type="domain" description="LysM" evidence="3">
    <location>
        <begin position="4219"/>
        <end position="4266"/>
    </location>
</feature>
<dbReference type="SMART" id="SM00257">
    <property type="entry name" value="LysM"/>
    <property type="match status" value="1"/>
</dbReference>
<dbReference type="PANTHER" id="PTHR32305:SF15">
    <property type="entry name" value="PROTEIN RHSA-RELATED"/>
    <property type="match status" value="1"/>
</dbReference>
<dbReference type="EMBL" id="JAYMRV010000002">
    <property type="protein sequence ID" value="MEM5421234.1"/>
    <property type="molecule type" value="Genomic_DNA"/>
</dbReference>
<evidence type="ECO:0000259" key="3">
    <source>
        <dbReference type="PROSITE" id="PS51782"/>
    </source>
</evidence>
<gene>
    <name evidence="4" type="ORF">VSR73_09205</name>
</gene>
<dbReference type="InterPro" id="IPR006530">
    <property type="entry name" value="YD"/>
</dbReference>
<dbReference type="InterPro" id="IPR050708">
    <property type="entry name" value="T6SS_VgrG/RHS"/>
</dbReference>
<dbReference type="SUPFAM" id="SSF63829">
    <property type="entry name" value="Calcium-dependent phosphotriesterase"/>
    <property type="match status" value="3"/>
</dbReference>
<evidence type="ECO:0000256" key="2">
    <source>
        <dbReference type="SAM" id="MobiDB-lite"/>
    </source>
</evidence>
<dbReference type="RefSeq" id="WP_342946554.1">
    <property type="nucleotide sequence ID" value="NZ_JAYMRV010000002.1"/>
</dbReference>
<dbReference type="InterPro" id="IPR018392">
    <property type="entry name" value="LysM"/>
</dbReference>
<evidence type="ECO:0000313" key="4">
    <source>
        <dbReference type="EMBL" id="MEM5421234.1"/>
    </source>
</evidence>
<feature type="compositionally biased region" description="Low complexity" evidence="2">
    <location>
        <begin position="2845"/>
        <end position="2856"/>
    </location>
</feature>
<organism evidence="4 5">
    <name type="scientific">Paraburkholderia ferrariae</name>
    <dbReference type="NCBI Taxonomy" id="386056"/>
    <lineage>
        <taxon>Bacteria</taxon>
        <taxon>Pseudomonadati</taxon>
        <taxon>Pseudomonadota</taxon>
        <taxon>Betaproteobacteria</taxon>
        <taxon>Burkholderiales</taxon>
        <taxon>Burkholderiaceae</taxon>
        <taxon>Paraburkholderia</taxon>
    </lineage>
</organism>
<dbReference type="Pfam" id="PF25023">
    <property type="entry name" value="TEN_YD-shell"/>
    <property type="match status" value="3"/>
</dbReference>
<keyword evidence="5" id="KW-1185">Reference proteome</keyword>
<dbReference type="InterPro" id="IPR031325">
    <property type="entry name" value="RHS_repeat"/>
</dbReference>
<dbReference type="InterPro" id="IPR036779">
    <property type="entry name" value="LysM_dom_sf"/>
</dbReference>
<dbReference type="Gene3D" id="2.180.10.10">
    <property type="entry name" value="RHS repeat-associated core"/>
    <property type="match status" value="13"/>
</dbReference>
<evidence type="ECO:0000256" key="1">
    <source>
        <dbReference type="ARBA" id="ARBA00022737"/>
    </source>
</evidence>
<dbReference type="Pfam" id="PF05593">
    <property type="entry name" value="RHS_repeat"/>
    <property type="match status" value="7"/>
</dbReference>
<dbReference type="InterPro" id="IPR056823">
    <property type="entry name" value="TEN-like_YD-shell"/>
</dbReference>
<accession>A0ABU9RMC8</accession>
<dbReference type="Proteomes" id="UP001489897">
    <property type="component" value="Unassembled WGS sequence"/>
</dbReference>
<reference evidence="4 5" key="1">
    <citation type="submission" date="2024-01" db="EMBL/GenBank/DDBJ databases">
        <title>The diversity of rhizobia nodulating Mimosa spp. in eleven states of Brazil covering several biomes is determined by host plant, location, and edaphic factors.</title>
        <authorList>
            <person name="Rouws L."/>
            <person name="Barauna A."/>
            <person name="Beukes C."/>
            <person name="De Faria S.M."/>
            <person name="Gross E."/>
            <person name="Dos Reis Junior F.B."/>
            <person name="Simon M."/>
            <person name="Maluk M."/>
            <person name="Odee D.W."/>
            <person name="Kenicer G."/>
            <person name="Young J.P.W."/>
            <person name="Reis V.M."/>
            <person name="Zilli J."/>
            <person name="James E.K."/>
        </authorList>
    </citation>
    <scope>NUCLEOTIDE SEQUENCE [LARGE SCALE GENOMIC DNA]</scope>
    <source>
        <strain evidence="4 5">JPY167</strain>
    </source>
</reference>
<name>A0ABU9RMC8_9BURK</name>
<sequence>MVAIVSGSTLGINNSSLARLGQQGIYGSASQGSANEGAYVDVANGNLILQDLDNQLAGIGGGISTLRTYNSDGALSWRIGAGSQSLSPVADGQTYPAVILVNNADGSQRAFNNVGGASYAAADLNGGVADTLVQQADGTYVLTDGSTGAKQIYAGSGSYHLLASIDANGNTTTYSYGSNGLLASVTDADGETVYYDYDASNNLIDLRSVVGNGTSTVTSKVVSYTYDAQNRLTSVTTDLSPLDNSTADGNVYTTSYTYDGSSNRVASVTQSDGTHLSFTYVQISGNYEVASVTDGDGATTTFSYDPNNLTTIVTDGAGNVTTYQYDNYGHLTNVLADSSAGGTTMQSTPVSRFTYDNSGRLLQSWNAGTVTQYTYGGTNGPLTGVTQWQAALGATVPGSTPLQSNVSYTVAANGKVLTSTVYQNPGSVDGTVAASGPLTTRYVYDANGNLLFQLSPSGDVTQYVYAGDGLLQSKLVYSGSAFNTSGYASNQAPSAATMAAWVAAQPNLSQVARTDFGYDARGELASTTTYGAMLANGAGDPATASIRHYVYSPSGELLSIIAPTGQQSSTTYDGLGRVLSQTDAEGHVTVTQYDDAQRSISVTAADGTQTITVRDAAGRVVSIAQISPSGQALGTSLFQYDADGRLLMTQDPTGVRTYSLYDDLGHKVADIDGNGVLTQYTRDIDGRVTSQTVYATPANVALLVDASGNAVNPSLASVLPTATASDQTTTYRYDAEGRLVESVSAAGIATVTVYDAASRILSQTTYATPVGASGIPVASASDRTVRHFYDADGNLAGTIDATGALTVYSYDAANRLVRTTQYANAALNPAAGDPVLADYIPAADPQHDISTYTIYDARGEVVGQIDGDGYLTETVYDASDNPTRQIRYATAVSYTLGETLAAVRPASTPRDQVTQRTYTPLNQVATQTAPNGTVTQYVYDALGRLVTTVSAAGTADVRTLTERYDAQGRLIGELTGNGSAQLAQATTQAQIDAVWAQYGITYTYDAAGRRTSSTDADGHRTVYFYDADGRLTASVDALGEVTQTEYDAFGRVTGTIRYGMRINANALSGGVMTASVSAQFAALRNPQLDATTTITYNLDGTEASSTDANGNVTSYTYDAFGDRLSTTRQIDPAHTLVTDYGYDADGRVTSETDDATGLAAVTTMRYDAFGRVIGTTDPAGNVRSYQYDRDGNQIASTDALGNTTSVAYDAFGRVVSRTDALGATTTYSYNDATRTTVVTTPEGIQLSTVVNEFGQTQTVTDGDGNATQYSYDANGNLTGVSTALSHTSSSYDAANNLISTTDANGVLTTYSYDATNRLLARVVDPNGLKLATLYQYDALGREMSTTDPTGVVTVTRYDLDGQTLSQTVDPSGLNLTTSYTYDGLGRTITVTSPGGTVTQYQYDGLGRRVSQTLNPGGLNLTTTYRYDANGNLLASTDPNGQVSLYAYDADNRQIYAVDPTGAVTQTRYDADGRITSTTTYATPISTAGLTPNAAAIAARVSANAARDDTQYRVYDADGRLTWTVDGSGAATSRTYDGAGNVVRVVTYANRVNVAQLGAPGAVPQPVVDVAHDRVTQTVYDAQNRPVYTLDATGAVTETDYDAAGHVVQSVSYATRISPQTAPTQTAIAAAVAGIANPAADKRVRNVYDTAGRLTYSANGVGAVTRFIYDGDGRVVRTIAYATTIAASASPASVTASVNDRTSDRVYDTAGRLEWTVDTGGDVTQNIYDANGNVIQTIAYATPVALSAAPYTALTLPAALYGDTQNDRVTTFAYDSANRQVLSIDALGDVTQVTYDAAGHVLSKTQYAQPLAGASLEGASLASLSLAALSAQIHPNPAEDRTTRYVYDADGRQRYAIDPLGYVTETRYDGLGNIVATTAYALAVTLNGNPTTAQVAAALTADPGADRTSTFTYNASGELVASTDGLGYTETYTYDGTGNKLSNTNKDGYTWTYDYDAAGDLIRQTSPQVLVTSVQAGAGGALSLNWSASANTSVVTSYAYNAYGQVVAMTEALGRPEQRTTQYVYDAAGRQIRTIYPPVNVYAAPYDNLAANGQSGLASRVEYTNVTLSDSVYYNAFGDAVANVDTGGNVTLKAYDKLGHVTYAVDGDGYVTGYTHDAFGDVTRLVRFAQATSLPGTLASALQADTTGSAFAFTSAQVSAVVNAASVNHGADRAVQTSYDRLGRAVQVVDPQSYVYDSAAPAGAQYFTAGKTTRTTYDAFGEAIQTSALVNPLTNAWNVTTQYFDQDGRNIASVDPLGYVTTRSFDASGNLVRQTEYANATNSWNLSAYATPAASAQDRTTVYTYDADNRKTSQTQVNATYSTASNGTSTTGNLTTRYTYDGVGNLTSTTTPDGTSTISYYDALGRVTAVAQGNTAGAGAAAPLTEYYRDAYGNILAEVQHAQGSNYATLQGYSAISSGADRVTHTEYNSRGDAIETTDADGNSMFSSYTADDHLAKEWQAVTGVDGSTHTWFEAYQYDADGNRTAVIDPASTSVLQSGVTTSFSSSNPVSYPNQASVLNGTNSITVNWSSLVNPTGGAVRVDVYYNTASTLTQVTVPVGESGTPVGENSGPVNEDGVPETVGSASQPASRSQTYAASQAQGGVTMSWNDQYSSVGGISQLTYVRVWQQDAAGNWQVLWEGSNAQANGSGIAQVSQQQAGVDVARTSYDAFGDVVSKGMDGGAQVYYDYDNAGNLWKTNSGNGTDTIYLYDLVGDRTAAITSAGSASDNINLQTIVSEDQAAALTDVRRTDTVYNALGYAIKVIQPEQTVVYGGAQVGNIESQAAIASSATFVPNGNGGGTWYGNNQVNVSWPSLAGLGNGDIKVQLSYYTQSASAPTGGAGESGGVSESGSVDESGQPTAVTIPQTLESVTQIFTAAQANGGTVLNWSDPSSSSAGGVSQIAGMTVWKKDANGQWQQVFNQSVLNQNGSYIAVAAPPDASTNVALQIAPAGSGQWQTVPPSQLVDFGDQYRFDASSLGYGSYDFRVLTTPAGGQAAITGQGTVTIGTPQVAPIDIPMGFNNPGTPTGMFSWPAQAGGTLTVFNYKAAGSNNWQTLPVTDLGNGMDGVDMSSLPPGQYQYEVLYIHNGQWQAFGHSTGNVAVTAPVAPRYVPPVGLPVITAPISIGAGVTGGEWQVGTDEGGAPIYDAATPSGATATNVLHWTDTGGQTAVFQYQLAGSSTWVTLPVTAGLVNDESGLPTSVDESGNAVTDYGVDIGGLPPGNYNYQVLYYQPGQSSPDAHATGNLSIGSTVPGHWQTQYTTVSVPYTVFPPPPSNYITGHDASGAPVYGAPVVVGYNGSTPIFGQGYTGGPAIVAVPYTEMVSEQQQQSVYVEGHYTTQYTPVTVTPPDPSNYIIGTDESGAPIYGPPVVVGTTESGSPIYGQGYEVVGAGTNESGAQVGGTVVAIPYTTQQAQNVWVPGYWTTQTVTVQVPVTVNPPPASNYITGYDESGAPTYGPPVVTSYNEDGSANLGQGYVMSPVGNVEAVPYTAYQQETRATNVWIPPVTSAPSVSENTPPYQPGYTIPGQPTHYYSGDTTGSTPYIQSMGSGGVGEMVSGSASGAVADSSRPVINETVDRWGNVLTESDPRAASWITQFSYNQNNQLVSTVQTSTDGAEGAGATTQIYYDSLGRQVATRDGNGNVNGLTYDAQGDVTAELHADGGVVRYTYDALGEKTSMVDALGLTTLYGYDHMGRLISTEQANSVATYNYNGAGSDIQLVGNGPLTERIAYDQRGDKIAVTDAAGETTEYEYDMRGDVTETIAPGGAVTRDAYDAEGHKVAEVDADNNAATWKYDYFGELLSHVDIGGAQYSYNYDNARQLTLQTNTRGQYLAYNYDVAGHVTQIYDGSLGQTTQYAYDASGNRIREVTSQGGVIYQDNHLAYDALGRLREVQDGNVNIVYTYDANGNRTQIHTEYLNTSDGNEGSTLYFAYDSMNRETVADAYDANHDISGTQGHYMAYDLDGNRISDTSIGAVLNSSGGKTTGVVTQKYTYDALNRLVTTTYNGTLIDDRFYDADSRVVRSGPDGTPQSFFDTLGLTDQIQLNQYDGAGRLLYQRNYNANMSEQDYVSYNQYDNVGNVIQYQETNTQGNQYTNTYTNTLVRYENYEISSEHGTSTVLQSGTTNYQYDVNGNLTGLTDTTDSVNNRSFVNDASGQILQKTQGSSVERELIANGQLVGTTGMGTSPDAPGKGNQPNFVDLTNFDPTYKPINSNYPAPTPGAYTVNAGDSLESIAQGAYGDSKLWYLIADANGLSGDKDLRVGQTLNIPNQVGDVHNSAGDFRPYDASTVVGGTQPNLPQPPADSAGGCGAILGIIILVIVVVVTAIAQQYEAVPGEVAAETGAGAGVDAGIDAGVGAGMNVGVGAGVDAGLTGVNTVGLGTFAAGGGTSLGGTLGAAAAIGAATDAASQLVGDALGTHQGFDLLETLEAAGTSMILPDAPVGFNASAIGQQALRGALANAATQGVRLALHQQDSFNWSQVALSAAAAPLAQAAGNEVGSAVGNALGNAGASQLVNSTLDRFTTGMVSNTVTTLATGGKVELASIAADAFGNALGEDLMGQALGSGQQDALAQAQTAVMQSSDVGMPGDAVMFGPLGAGAALPSGDGYTDAVYNQMVGAFSDAQGSYSSAPGVLVASNDIGDSGQLAATSDAGGDNNGYNYERSFMDPNGVIQVQASRTPFDVGATSYGTNYDGALSAWSGDDSTNVDLNAAAFRSAANDIPGYDAAGNFGNVPSSDFELQRTQRIAALMTEAQTPADVQDSGLNILVTGVGRTSPDDASALPGSLAAGGNSVMNETPLDAFIRGATGGGGGLLEPNPSVALTAGQYAGEAWQSLESFGHTMIGAGYQDEAIQQFHAGNYVEAFGHELQAFGQAGLTLMGAGEMTQAVAPAARAFAGSFSDVGARMVDSYVDQTGLRLSMVDNGGVQNIGTAPNSLGSGWTFKPYNGSVNGPDFVGPYAEGTGPVWVKPVPGATPEEIDQVNAYITGSNEAIAAGALSSSGRVSTSGALRAQASYQAALERQAAADAGDPYVGNAGHVPDTTWTGNPVPHSWLDLSPRVNMSIGGQANGYPLGYKPTIFLYSSPE</sequence>
<feature type="region of interest" description="Disordered" evidence="2">
    <location>
        <begin position="2557"/>
        <end position="2590"/>
    </location>
</feature>
<dbReference type="NCBIfam" id="TIGR01643">
    <property type="entry name" value="YD_repeat_2x"/>
    <property type="match status" value="26"/>
</dbReference>
<comment type="caution">
    <text evidence="4">The sequence shown here is derived from an EMBL/GenBank/DDBJ whole genome shotgun (WGS) entry which is preliminary data.</text>
</comment>